<dbReference type="Proteomes" id="UP000689967">
    <property type="component" value="Unassembled WGS sequence"/>
</dbReference>
<feature type="transmembrane region" description="Helical" evidence="9">
    <location>
        <begin position="29"/>
        <end position="47"/>
    </location>
</feature>
<dbReference type="CDD" id="cd06261">
    <property type="entry name" value="TM_PBP2"/>
    <property type="match status" value="1"/>
</dbReference>
<proteinExistence type="inferred from homology"/>
<gene>
    <name evidence="11" type="ORF">JJQ90_08085</name>
</gene>
<feature type="transmembrane region" description="Helical" evidence="9">
    <location>
        <begin position="59"/>
        <end position="79"/>
    </location>
</feature>
<dbReference type="EMBL" id="JAERQM010000002">
    <property type="protein sequence ID" value="MBU8543661.1"/>
    <property type="molecule type" value="Genomic_DNA"/>
</dbReference>
<dbReference type="PROSITE" id="PS50928">
    <property type="entry name" value="ABC_TM1"/>
    <property type="match status" value="1"/>
</dbReference>
<dbReference type="PANTHER" id="PTHR30614">
    <property type="entry name" value="MEMBRANE COMPONENT OF AMINO ACID ABC TRANSPORTER"/>
    <property type="match status" value="1"/>
</dbReference>
<dbReference type="InterPro" id="IPR000515">
    <property type="entry name" value="MetI-like"/>
</dbReference>
<dbReference type="InterPro" id="IPR043429">
    <property type="entry name" value="ArtM/GltK/GlnP/TcyL/YhdX-like"/>
</dbReference>
<feature type="transmembrane region" description="Helical" evidence="9">
    <location>
        <begin position="189"/>
        <end position="209"/>
    </location>
</feature>
<evidence type="ECO:0000256" key="8">
    <source>
        <dbReference type="ARBA" id="ARBA00023136"/>
    </source>
</evidence>
<dbReference type="Pfam" id="PF00528">
    <property type="entry name" value="BPD_transp_1"/>
    <property type="match status" value="1"/>
</dbReference>
<feature type="domain" description="ABC transmembrane type-1" evidence="10">
    <location>
        <begin position="95"/>
        <end position="388"/>
    </location>
</feature>
<evidence type="ECO:0000313" key="12">
    <source>
        <dbReference type="Proteomes" id="UP000689967"/>
    </source>
</evidence>
<evidence type="ECO:0000256" key="9">
    <source>
        <dbReference type="RuleBase" id="RU363032"/>
    </source>
</evidence>
<dbReference type="InterPro" id="IPR010065">
    <property type="entry name" value="AA_ABC_transptr_permease_3TM"/>
</dbReference>
<keyword evidence="8 9" id="KW-0472">Membrane</keyword>
<keyword evidence="4" id="KW-1003">Cell membrane</keyword>
<sequence>MSQSTAIRRPATPPLRLGTLANDATVRSVFYQAVTFVCVVGLIWYLVSNTIANMATRGMSAGFDFLDVSAGFNIAFTLIPYREGDSYLRVFQVGIANTLLVAAIGVVFASILGLVVGLGRLSTNWLIRTLARWYVEILRNTPLLLQIIAWYFGVFNLLPLPRASVDLGGVMYLNNRGAYFPAPVPGEGFGLVLLALVAALIGAVLLHLWARQRFRATGRPFPSVLVGIALVLVAPTLVYLLLGAPLTWDWPVLRGFNFQGGFSVPPAFCALVVALSIYTSCFIAEIVRAGIQSVGHGQTEAARALGVKPSRTMRFIILPQAMRVIIPPLISQYLNLTKNSSLAIAIGFPDLVSVWMNTSLNQSGRAIPIVAMTMGFYCVVSLAVSFVLNSYNRRILLRER</sequence>
<comment type="subcellular location">
    <subcellularLocation>
        <location evidence="1">Cell inner membrane</location>
        <topology evidence="1">Multi-pass membrane protein</topology>
    </subcellularLocation>
    <subcellularLocation>
        <location evidence="9">Cell membrane</location>
        <topology evidence="9">Multi-pass membrane protein</topology>
    </subcellularLocation>
</comment>
<organism evidence="11 12">
    <name type="scientific">Falsiroseomonas oleicola</name>
    <dbReference type="NCBI Taxonomy" id="2801474"/>
    <lineage>
        <taxon>Bacteria</taxon>
        <taxon>Pseudomonadati</taxon>
        <taxon>Pseudomonadota</taxon>
        <taxon>Alphaproteobacteria</taxon>
        <taxon>Acetobacterales</taxon>
        <taxon>Roseomonadaceae</taxon>
        <taxon>Falsiroseomonas</taxon>
    </lineage>
</organism>
<evidence type="ECO:0000256" key="5">
    <source>
        <dbReference type="ARBA" id="ARBA00022692"/>
    </source>
</evidence>
<name>A0ABS6H4R5_9PROT</name>
<dbReference type="RefSeq" id="WP_216874214.1">
    <property type="nucleotide sequence ID" value="NZ_JAERQM010000002.1"/>
</dbReference>
<evidence type="ECO:0000256" key="2">
    <source>
        <dbReference type="ARBA" id="ARBA00010072"/>
    </source>
</evidence>
<feature type="transmembrane region" description="Helical" evidence="9">
    <location>
        <begin position="221"/>
        <end position="242"/>
    </location>
</feature>
<evidence type="ECO:0000256" key="6">
    <source>
        <dbReference type="ARBA" id="ARBA00022970"/>
    </source>
</evidence>
<accession>A0ABS6H4R5</accession>
<evidence type="ECO:0000256" key="1">
    <source>
        <dbReference type="ARBA" id="ARBA00004429"/>
    </source>
</evidence>
<evidence type="ECO:0000313" key="11">
    <source>
        <dbReference type="EMBL" id="MBU8543661.1"/>
    </source>
</evidence>
<evidence type="ECO:0000256" key="7">
    <source>
        <dbReference type="ARBA" id="ARBA00022989"/>
    </source>
</evidence>
<keyword evidence="12" id="KW-1185">Reference proteome</keyword>
<feature type="transmembrane region" description="Helical" evidence="9">
    <location>
        <begin position="143"/>
        <end position="161"/>
    </location>
</feature>
<keyword evidence="5 9" id="KW-0812">Transmembrane</keyword>
<feature type="transmembrane region" description="Helical" evidence="9">
    <location>
        <begin position="262"/>
        <end position="284"/>
    </location>
</feature>
<dbReference type="PANTHER" id="PTHR30614:SF37">
    <property type="entry name" value="AMINO-ACID ABC TRANSPORTER PERMEASE PROTEIN YHDX-RELATED"/>
    <property type="match status" value="1"/>
</dbReference>
<keyword evidence="6" id="KW-0029">Amino-acid transport</keyword>
<keyword evidence="3 9" id="KW-0813">Transport</keyword>
<comment type="caution">
    <text evidence="11">The sequence shown here is derived from an EMBL/GenBank/DDBJ whole genome shotgun (WGS) entry which is preliminary data.</text>
</comment>
<comment type="similarity">
    <text evidence="2">Belongs to the binding-protein-dependent transport system permease family. HisMQ subfamily.</text>
</comment>
<feature type="transmembrane region" description="Helical" evidence="9">
    <location>
        <begin position="366"/>
        <end position="388"/>
    </location>
</feature>
<evidence type="ECO:0000256" key="3">
    <source>
        <dbReference type="ARBA" id="ARBA00022448"/>
    </source>
</evidence>
<protein>
    <submittedName>
        <fullName evidence="11">Amino acid ABC transporter permease</fullName>
    </submittedName>
</protein>
<reference evidence="11 12" key="1">
    <citation type="submission" date="2021-01" db="EMBL/GenBank/DDBJ databases">
        <title>Roseomonas sp. nov, a bacterium isolated from an oil production mixture in Yumen Oilfield.</title>
        <authorList>
            <person name="Wu D."/>
        </authorList>
    </citation>
    <scope>NUCLEOTIDE SEQUENCE [LARGE SCALE GENOMIC DNA]</scope>
    <source>
        <strain evidence="11 12">ROY-5-3</strain>
    </source>
</reference>
<feature type="transmembrane region" description="Helical" evidence="9">
    <location>
        <begin position="99"/>
        <end position="122"/>
    </location>
</feature>
<dbReference type="NCBIfam" id="TIGR01726">
    <property type="entry name" value="HEQRo_perm_3TM"/>
    <property type="match status" value="1"/>
</dbReference>
<keyword evidence="7 9" id="KW-1133">Transmembrane helix</keyword>
<evidence type="ECO:0000259" key="10">
    <source>
        <dbReference type="PROSITE" id="PS50928"/>
    </source>
</evidence>
<evidence type="ECO:0000256" key="4">
    <source>
        <dbReference type="ARBA" id="ARBA00022475"/>
    </source>
</evidence>